<dbReference type="PROSITE" id="PS51257">
    <property type="entry name" value="PROKAR_LIPOPROTEIN"/>
    <property type="match status" value="1"/>
</dbReference>
<gene>
    <name evidence="3" type="ORF">CLW00_10287</name>
</gene>
<dbReference type="AlphaFoldDB" id="A0A2T0WSD7"/>
<evidence type="ECO:0000256" key="1">
    <source>
        <dbReference type="ARBA" id="ARBA00022729"/>
    </source>
</evidence>
<dbReference type="InterPro" id="IPR027039">
    <property type="entry name" value="Crtac1"/>
</dbReference>
<dbReference type="Pfam" id="PF07593">
    <property type="entry name" value="UnbV_ASPIC"/>
    <property type="match status" value="1"/>
</dbReference>
<dbReference type="Pfam" id="PF13517">
    <property type="entry name" value="FG-GAP_3"/>
    <property type="match status" value="5"/>
</dbReference>
<dbReference type="PANTHER" id="PTHR16026:SF0">
    <property type="entry name" value="CARTILAGE ACIDIC PROTEIN 1"/>
    <property type="match status" value="1"/>
</dbReference>
<keyword evidence="4" id="KW-1185">Reference proteome</keyword>
<sequence length="1110" mass="125072">MYRSLYQLLLITIVPLLLLFSCSNTSNEPLDGSSRENFRLFDLLEPDESGVTFRNQLTEGPNTNVLMYEYFYNGGGVAIGDLNNDGLDDIYFSGNMVSNALYLNKGNLKFEDITAKAGVQGREGPWTTGVSMADVNGDGWLDIYVCYSGNLPSDKRRNQLFIHQGLNDEGIPFFKEKAVEFGLDIDSYSTQALFFDYDLDGDLDMFLLNHNPKSIPVLDESSTKDLLSKKDASGSQLFRNDNGKFVEVTEEAGIQNSALSYGLGIGAADLNGNGYPDLYVSNDYTATDYLYFNNGNGTFSEGSKTSLGHISQFSMGNELADFNNDGFIDIFTLDMLPEDNKRQKLLMSPDNYEKHQFMVNAGLHYQYMRNMLHQNHGNGRFSEIGQIAGISNTDWSWAALFADFDNDGWKDLFVSNGYRKDYTNLDFLKYMSDYVQNHRGNLKRDNILDLVSNIPSSDISNYVFQNNQAGGFNNVTSEWGLYKPINSNGAAYADLDNDGDLELIINNIDATSFIYKNNSQETKQNNWIQIKLKGEGNNPDGIGAKVYIFNSNGIQLQEQMPTRGYQSSVSFKLHFGLGKINEIDSLMIIWPGGKYQNIKKPKINSLLILDQENSQEQAFLSLPKNNQAIFKNTGELGEPTLKSEFNDFKRQPLLPNPISGDKIALVKGDLNGDGFDDVFVGGLFGQAPQILFQNKNGDFTPKELRNLEETLDYEDVDAAIFDANGNGFLDIYVASGGYGNFIKGDKRFQDRLYLNDGNGGFVWSKNALPENYYPTTTVEFNDINGDGYPDLFVGSGAIPGQYPHSETSVILINNQDGSFKDMTSKYFPELADIGIVKDAKWVDLNRNGQKELILLGEWMPISIFALKDEKFENVTDQYFTHETTGWWNTIQLEEIDGKIVLIAGNYGLNSQIKANTKEPVELYFKDFDDNGSVDPILTTFIQGVSYPYLTRDEFLDQFIYKKSGFTTYESYANAKIEDLFTPNEFKDYGYRRALSLDTKMFVLDSKDIFEEVELPLEVQYSPVHKILFIEHVSNRYLLFFGNQENSKLRIGKQDANHGVLVKLNDLSKPEYIPQSISGFNIIGDSRNALRIGEKKIIVNIMGQALQVYEY</sequence>
<dbReference type="InterPro" id="IPR011519">
    <property type="entry name" value="UnbV_ASPIC"/>
</dbReference>
<dbReference type="SUPFAM" id="SSF69318">
    <property type="entry name" value="Integrin alpha N-terminal domain"/>
    <property type="match status" value="2"/>
</dbReference>
<accession>A0A2T0WSD7</accession>
<evidence type="ECO:0000259" key="2">
    <source>
        <dbReference type="Pfam" id="PF07593"/>
    </source>
</evidence>
<evidence type="ECO:0000313" key="3">
    <source>
        <dbReference type="EMBL" id="PRY89611.1"/>
    </source>
</evidence>
<dbReference type="EMBL" id="PVTR01000002">
    <property type="protein sequence ID" value="PRY89611.1"/>
    <property type="molecule type" value="Genomic_DNA"/>
</dbReference>
<name>A0A2T0WSD7_9BACT</name>
<evidence type="ECO:0000313" key="4">
    <source>
        <dbReference type="Proteomes" id="UP000238157"/>
    </source>
</evidence>
<keyword evidence="1" id="KW-0732">Signal</keyword>
<dbReference type="Proteomes" id="UP000238157">
    <property type="component" value="Unassembled WGS sequence"/>
</dbReference>
<protein>
    <submittedName>
        <fullName evidence="3">VCBS repeat protein</fullName>
    </submittedName>
</protein>
<dbReference type="OrthoDB" id="9816120at2"/>
<proteinExistence type="predicted"/>
<dbReference type="InterPro" id="IPR013517">
    <property type="entry name" value="FG-GAP"/>
</dbReference>
<organism evidence="3 4">
    <name type="scientific">Mongoliibacter ruber</name>
    <dbReference type="NCBI Taxonomy" id="1750599"/>
    <lineage>
        <taxon>Bacteria</taxon>
        <taxon>Pseudomonadati</taxon>
        <taxon>Bacteroidota</taxon>
        <taxon>Cytophagia</taxon>
        <taxon>Cytophagales</taxon>
        <taxon>Cyclobacteriaceae</taxon>
        <taxon>Mongoliibacter</taxon>
    </lineage>
</organism>
<dbReference type="Gene3D" id="2.130.10.130">
    <property type="entry name" value="Integrin alpha, N-terminal"/>
    <property type="match status" value="4"/>
</dbReference>
<dbReference type="PANTHER" id="PTHR16026">
    <property type="entry name" value="CARTILAGE ACIDIC PROTEIN 1"/>
    <property type="match status" value="1"/>
</dbReference>
<reference evidence="3 4" key="1">
    <citation type="submission" date="2018-03" db="EMBL/GenBank/DDBJ databases">
        <title>Genomic Encyclopedia of Archaeal and Bacterial Type Strains, Phase II (KMG-II): from individual species to whole genera.</title>
        <authorList>
            <person name="Goeker M."/>
        </authorList>
    </citation>
    <scope>NUCLEOTIDE SEQUENCE [LARGE SCALE GENOMIC DNA]</scope>
    <source>
        <strain evidence="3 4">DSM 27929</strain>
    </source>
</reference>
<comment type="caution">
    <text evidence="3">The sequence shown here is derived from an EMBL/GenBank/DDBJ whole genome shotgun (WGS) entry which is preliminary data.</text>
</comment>
<feature type="domain" description="ASPIC/UnbV" evidence="2">
    <location>
        <begin position="541"/>
        <end position="607"/>
    </location>
</feature>
<dbReference type="InterPro" id="IPR028994">
    <property type="entry name" value="Integrin_alpha_N"/>
</dbReference>